<gene>
    <name evidence="1" type="ORF">SVUK_LOCUS1115</name>
</gene>
<organism evidence="1 2">
    <name type="scientific">Strongylus vulgaris</name>
    <name type="common">Blood worm</name>
    <dbReference type="NCBI Taxonomy" id="40348"/>
    <lineage>
        <taxon>Eukaryota</taxon>
        <taxon>Metazoa</taxon>
        <taxon>Ecdysozoa</taxon>
        <taxon>Nematoda</taxon>
        <taxon>Chromadorea</taxon>
        <taxon>Rhabditida</taxon>
        <taxon>Rhabditina</taxon>
        <taxon>Rhabditomorpha</taxon>
        <taxon>Strongyloidea</taxon>
        <taxon>Strongylidae</taxon>
        <taxon>Strongylus</taxon>
    </lineage>
</organism>
<proteinExistence type="predicted"/>
<protein>
    <submittedName>
        <fullName evidence="1">Uncharacterized protein</fullName>
    </submittedName>
</protein>
<keyword evidence="2" id="KW-1185">Reference proteome</keyword>
<accession>A0A3P7INX6</accession>
<evidence type="ECO:0000313" key="2">
    <source>
        <dbReference type="Proteomes" id="UP000270094"/>
    </source>
</evidence>
<name>A0A3P7INX6_STRVU</name>
<sequence length="69" mass="7920">MVYRQCIQRIRAASTPSRTMTTTDGAKQHDTNALVDNVPVVFNPKRRSAHDSELVLELYKQMRMDANNQ</sequence>
<dbReference type="Proteomes" id="UP000270094">
    <property type="component" value="Unassembled WGS sequence"/>
</dbReference>
<dbReference type="AlphaFoldDB" id="A0A3P7INX6"/>
<dbReference type="EMBL" id="UYYB01002077">
    <property type="protein sequence ID" value="VDM66117.1"/>
    <property type="molecule type" value="Genomic_DNA"/>
</dbReference>
<reference evidence="1 2" key="1">
    <citation type="submission" date="2018-11" db="EMBL/GenBank/DDBJ databases">
        <authorList>
            <consortium name="Pathogen Informatics"/>
        </authorList>
    </citation>
    <scope>NUCLEOTIDE SEQUENCE [LARGE SCALE GENOMIC DNA]</scope>
</reference>
<evidence type="ECO:0000313" key="1">
    <source>
        <dbReference type="EMBL" id="VDM66117.1"/>
    </source>
</evidence>